<evidence type="ECO:0000256" key="1">
    <source>
        <dbReference type="SAM" id="MobiDB-lite"/>
    </source>
</evidence>
<dbReference type="Proteomes" id="UP001596383">
    <property type="component" value="Unassembled WGS sequence"/>
</dbReference>
<dbReference type="RefSeq" id="WP_273739656.1">
    <property type="nucleotide sequence ID" value="NZ_JAQIVI010000286.1"/>
</dbReference>
<organism evidence="2 3">
    <name type="scientific">Natrinema soli</name>
    <dbReference type="NCBI Taxonomy" id="1930624"/>
    <lineage>
        <taxon>Archaea</taxon>
        <taxon>Methanobacteriati</taxon>
        <taxon>Methanobacteriota</taxon>
        <taxon>Stenosarchaea group</taxon>
        <taxon>Halobacteria</taxon>
        <taxon>Halobacteriales</taxon>
        <taxon>Natrialbaceae</taxon>
        <taxon>Natrinema</taxon>
    </lineage>
</organism>
<sequence>MATSRCEAERSEASKSERGANARSEHSEDLEKRTANDVSREQRPVSRWRVAARIHARDE</sequence>
<accession>A0ABD5STZ2</accession>
<gene>
    <name evidence="2" type="ORF">ACFQE6_17430</name>
</gene>
<feature type="compositionally biased region" description="Basic and acidic residues" evidence="1">
    <location>
        <begin position="1"/>
        <end position="44"/>
    </location>
</feature>
<keyword evidence="3" id="KW-1185">Reference proteome</keyword>
<name>A0ABD5STZ2_9EURY</name>
<comment type="caution">
    <text evidence="2">The sequence shown here is derived from an EMBL/GenBank/DDBJ whole genome shotgun (WGS) entry which is preliminary data.</text>
</comment>
<dbReference type="AlphaFoldDB" id="A0ABD5STZ2"/>
<proteinExistence type="predicted"/>
<feature type="region of interest" description="Disordered" evidence="1">
    <location>
        <begin position="1"/>
        <end position="47"/>
    </location>
</feature>
<evidence type="ECO:0000313" key="2">
    <source>
        <dbReference type="EMBL" id="MFC6766706.1"/>
    </source>
</evidence>
<reference evidence="2 3" key="1">
    <citation type="journal article" date="2019" name="Int. J. Syst. Evol. Microbiol.">
        <title>The Global Catalogue of Microorganisms (GCM) 10K type strain sequencing project: providing services to taxonomists for standard genome sequencing and annotation.</title>
        <authorList>
            <consortium name="The Broad Institute Genomics Platform"/>
            <consortium name="The Broad Institute Genome Sequencing Center for Infectious Disease"/>
            <person name="Wu L."/>
            <person name="Ma J."/>
        </authorList>
    </citation>
    <scope>NUCLEOTIDE SEQUENCE [LARGE SCALE GENOMIC DNA]</scope>
    <source>
        <strain evidence="2 3">LMG 29247</strain>
    </source>
</reference>
<evidence type="ECO:0000313" key="3">
    <source>
        <dbReference type="Proteomes" id="UP001596383"/>
    </source>
</evidence>
<dbReference type="EMBL" id="JBHSWV010000286">
    <property type="protein sequence ID" value="MFC6766706.1"/>
    <property type="molecule type" value="Genomic_DNA"/>
</dbReference>
<protein>
    <submittedName>
        <fullName evidence="2">Uncharacterized protein</fullName>
    </submittedName>
</protein>